<organism evidence="1">
    <name type="scientific">Fusarium oxysporum f. sp. vasinfectum 25433</name>
    <dbReference type="NCBI Taxonomy" id="1089449"/>
    <lineage>
        <taxon>Eukaryota</taxon>
        <taxon>Fungi</taxon>
        <taxon>Dikarya</taxon>
        <taxon>Ascomycota</taxon>
        <taxon>Pezizomycotina</taxon>
        <taxon>Sordariomycetes</taxon>
        <taxon>Hypocreomycetidae</taxon>
        <taxon>Hypocreales</taxon>
        <taxon>Nectriaceae</taxon>
        <taxon>Fusarium</taxon>
        <taxon>Fusarium oxysporum species complex</taxon>
    </lineage>
</organism>
<accession>X0LJD3</accession>
<dbReference type="EMBL" id="JH657931">
    <property type="protein sequence ID" value="EXM26074.1"/>
    <property type="molecule type" value="Genomic_DNA"/>
</dbReference>
<dbReference type="AlphaFoldDB" id="X0LJD3"/>
<reference evidence="1" key="1">
    <citation type="submission" date="2011-11" db="EMBL/GenBank/DDBJ databases">
        <title>The Genome Sequence of Fusarium oxysporum Cotton.</title>
        <authorList>
            <consortium name="The Broad Institute Genome Sequencing Platform"/>
            <person name="Ma L.-J."/>
            <person name="Gale L.R."/>
            <person name="Schwartz D.C."/>
            <person name="Zhou S."/>
            <person name="Corby-Kistler H."/>
            <person name="Young S.K."/>
            <person name="Zeng Q."/>
            <person name="Gargeya S."/>
            <person name="Fitzgerald M."/>
            <person name="Haas B."/>
            <person name="Abouelleil A."/>
            <person name="Alvarado L."/>
            <person name="Arachchi H.M."/>
            <person name="Berlin A."/>
            <person name="Brown A."/>
            <person name="Chapman S.B."/>
            <person name="Chen Z."/>
            <person name="Dunbar C."/>
            <person name="Freedman E."/>
            <person name="Gearin G."/>
            <person name="Goldberg J."/>
            <person name="Griggs A."/>
            <person name="Gujja S."/>
            <person name="Heiman D."/>
            <person name="Howarth C."/>
            <person name="Larson L."/>
            <person name="Lui A."/>
            <person name="MacDonald P.J.P."/>
            <person name="Montmayeur A."/>
            <person name="Murphy C."/>
            <person name="Neiman D."/>
            <person name="Pearson M."/>
            <person name="Priest M."/>
            <person name="Roberts A."/>
            <person name="Saif S."/>
            <person name="Shea T."/>
            <person name="Shenoy N."/>
            <person name="Sisk P."/>
            <person name="Stolte C."/>
            <person name="Sykes S."/>
            <person name="Wortman J."/>
            <person name="Nusbaum C."/>
            <person name="Birren B."/>
        </authorList>
    </citation>
    <scope>NUCLEOTIDE SEQUENCE [LARGE SCALE GENOMIC DNA]</scope>
    <source>
        <strain evidence="1">25433</strain>
    </source>
</reference>
<reference evidence="1" key="2">
    <citation type="submission" date="2012-05" db="EMBL/GenBank/DDBJ databases">
        <title>The Genome Annotation of Fusarium oxysporum Cotton.</title>
        <authorList>
            <consortium name="The Broad Institute Genomics Platform"/>
            <person name="Ma L.-J."/>
            <person name="Corby-Kistler H."/>
            <person name="Broz K."/>
            <person name="Gale L.R."/>
            <person name="Jonkers W."/>
            <person name="O'Donnell K."/>
            <person name="Ploetz R."/>
            <person name="Steinberg C."/>
            <person name="Schwartz D.C."/>
            <person name="VanEtten H."/>
            <person name="Zhou S."/>
            <person name="Young S.K."/>
            <person name="Zeng Q."/>
            <person name="Gargeya S."/>
            <person name="Fitzgerald M."/>
            <person name="Abouelleil A."/>
            <person name="Alvarado L."/>
            <person name="Chapman S.B."/>
            <person name="Gainer-Dewar J."/>
            <person name="Goldberg J."/>
            <person name="Griggs A."/>
            <person name="Gujja S."/>
            <person name="Hansen M."/>
            <person name="Howarth C."/>
            <person name="Imamovic A."/>
            <person name="Ireland A."/>
            <person name="Larimer J."/>
            <person name="McCowan C."/>
            <person name="Murphy C."/>
            <person name="Pearson M."/>
            <person name="Poon T.W."/>
            <person name="Priest M."/>
            <person name="Roberts A."/>
            <person name="Saif S."/>
            <person name="Shea T."/>
            <person name="Sykes S."/>
            <person name="Wortman J."/>
            <person name="Nusbaum C."/>
            <person name="Birren B."/>
        </authorList>
    </citation>
    <scope>NUCLEOTIDE SEQUENCE</scope>
    <source>
        <strain evidence="1">25433</strain>
    </source>
</reference>
<name>X0LJD3_FUSOX</name>
<proteinExistence type="predicted"/>
<gene>
    <name evidence="1" type="ORF">FOTG_07102</name>
</gene>
<dbReference type="Proteomes" id="UP000030701">
    <property type="component" value="Unassembled WGS sequence"/>
</dbReference>
<dbReference type="HOGENOM" id="CLU_613995_0_0_1"/>
<sequence length="446" mass="51308">MDTSKLFVCWPKRPKKLDYTLDELKRKLNMFCMTTSRDIYGVDHIALATGNDNWRLNFQDVIDRISENTRGKLFEEDYHKLSQHKRFIDLNNKATDAELLDFLSHWFPIKVWVFESKNGEMEACKPISEHDLSILPGVAVPAFVGDLARVLIDAGEEIAEEIWNNKDIVKRASLGYALIWQMLLLEADDYSAIHGPSRSIHPGDFRAPFNVNSRFLQIPRGDPNIRPLTLFIEIGNSTQKHTWLTAEILLDACQECNKELDGEFEVKPVLMAKYDSNEDWKEKPGVRQMCRFVVITAIECKEYSKQVPLAKISSHPLGFYSTYIRVKKDLGALVDIQDRAELGKKASWIWPFPEAVQAEAMNNKLLNKSGRIFRKKMSQVKQTTKSEAILKLSTRIDIKKRQQTQTIMGDSANKWAKELWSLPNNSTIKVAEVWLLSTQYAFYLSD</sequence>
<evidence type="ECO:0000313" key="1">
    <source>
        <dbReference type="EMBL" id="EXM26074.1"/>
    </source>
</evidence>
<protein>
    <submittedName>
        <fullName evidence="1">Uncharacterized protein</fullName>
    </submittedName>
</protein>